<dbReference type="AlphaFoldDB" id="Q6ANX5"/>
<evidence type="ECO:0008006" key="4">
    <source>
        <dbReference type="Google" id="ProtNLM"/>
    </source>
</evidence>
<gene>
    <name evidence="2" type="ordered locus">DP1220</name>
</gene>
<keyword evidence="1" id="KW-0812">Transmembrane</keyword>
<keyword evidence="3" id="KW-1185">Reference proteome</keyword>
<keyword evidence="1" id="KW-1133">Transmembrane helix</keyword>
<organism evidence="2 3">
    <name type="scientific">Desulfotalea psychrophila (strain LSv54 / DSM 12343)</name>
    <dbReference type="NCBI Taxonomy" id="177439"/>
    <lineage>
        <taxon>Bacteria</taxon>
        <taxon>Pseudomonadati</taxon>
        <taxon>Thermodesulfobacteriota</taxon>
        <taxon>Desulfobulbia</taxon>
        <taxon>Desulfobulbales</taxon>
        <taxon>Desulfocapsaceae</taxon>
        <taxon>Desulfotalea</taxon>
    </lineage>
</organism>
<dbReference type="Proteomes" id="UP000000602">
    <property type="component" value="Chromosome"/>
</dbReference>
<evidence type="ECO:0000313" key="3">
    <source>
        <dbReference type="Proteomes" id="UP000000602"/>
    </source>
</evidence>
<dbReference type="EMBL" id="CR522870">
    <property type="protein sequence ID" value="CAG35949.1"/>
    <property type="molecule type" value="Genomic_DNA"/>
</dbReference>
<feature type="transmembrane region" description="Helical" evidence="1">
    <location>
        <begin position="71"/>
        <end position="92"/>
    </location>
</feature>
<accession>Q6ANX5</accession>
<name>Q6ANX5_DESPS</name>
<proteinExistence type="predicted"/>
<protein>
    <recommendedName>
        <fullName evidence="4">MotA/TolQ/ExbB proton channel domain-containing protein</fullName>
    </recommendedName>
</protein>
<keyword evidence="1" id="KW-0472">Membrane</keyword>
<reference evidence="3" key="1">
    <citation type="journal article" date="2004" name="Environ. Microbiol.">
        <title>The genome of Desulfotalea psychrophila, a sulfate-reducing bacterium from permanently cold Arctic sediments.</title>
        <authorList>
            <person name="Rabus R."/>
            <person name="Ruepp A."/>
            <person name="Frickey T."/>
            <person name="Rattei T."/>
            <person name="Fartmann B."/>
            <person name="Stark M."/>
            <person name="Bauer M."/>
            <person name="Zibat A."/>
            <person name="Lombardot T."/>
            <person name="Becker I."/>
            <person name="Amann J."/>
            <person name="Gellner K."/>
            <person name="Teeling H."/>
            <person name="Leuschner W.D."/>
            <person name="Gloeckner F.-O."/>
            <person name="Lupas A.N."/>
            <person name="Amann R."/>
            <person name="Klenk H.-P."/>
        </authorList>
    </citation>
    <scope>NUCLEOTIDE SEQUENCE [LARGE SCALE GENOMIC DNA]</scope>
    <source>
        <strain evidence="3">DSM 12343 / LSv54</strain>
    </source>
</reference>
<dbReference type="HOGENOM" id="CLU_1249521_0_0_7"/>
<feature type="transmembrane region" description="Helical" evidence="1">
    <location>
        <begin position="24"/>
        <end position="51"/>
    </location>
</feature>
<evidence type="ECO:0000313" key="2">
    <source>
        <dbReference type="EMBL" id="CAG35949.1"/>
    </source>
</evidence>
<feature type="transmembrane region" description="Helical" evidence="1">
    <location>
        <begin position="113"/>
        <end position="130"/>
    </location>
</feature>
<feature type="transmembrane region" description="Helical" evidence="1">
    <location>
        <begin position="164"/>
        <end position="182"/>
    </location>
</feature>
<sequence length="227" mass="24711">MRCVSGRIKRARAMKNKTMKQNAGSYLAGMMLGVISVAALIYILNISGTVAISSTNSLSLIPVLYWCHDNLGFSIIPFALIACLYILYLFRLQRALDSTATSPEKIYPLEEKIDLLITLFFGIGVIWTAIGMRNALLVSLGSLDADTAAQKGAFSILKELIDGGILLSLSTTIVGGIGGYLMRMIKAWMLGSKLYKFAIGQQLSEHLEIIAKLDNIASLLKDERGTT</sequence>
<evidence type="ECO:0000256" key="1">
    <source>
        <dbReference type="SAM" id="Phobius"/>
    </source>
</evidence>
<dbReference type="STRING" id="177439.DP1220"/>
<dbReference type="KEGG" id="dps:DP1220"/>
<dbReference type="eggNOG" id="ENOG50335HM">
    <property type="taxonomic scope" value="Bacteria"/>
</dbReference>